<dbReference type="PATRIC" id="fig|1302648.3.peg.2231"/>
<accession>A0A091CBQ7</accession>
<evidence type="ECO:0000313" key="3">
    <source>
        <dbReference type="Proteomes" id="UP000029381"/>
    </source>
</evidence>
<keyword evidence="3" id="KW-1185">Reference proteome</keyword>
<feature type="coiled-coil region" evidence="1">
    <location>
        <begin position="19"/>
        <end position="46"/>
    </location>
</feature>
<organism evidence="2 3">
    <name type="scientific">Tetragenococcus muriaticus 3MR10-3</name>
    <dbReference type="NCBI Taxonomy" id="1302648"/>
    <lineage>
        <taxon>Bacteria</taxon>
        <taxon>Bacillati</taxon>
        <taxon>Bacillota</taxon>
        <taxon>Bacilli</taxon>
        <taxon>Lactobacillales</taxon>
        <taxon>Enterococcaceae</taxon>
        <taxon>Tetragenococcus</taxon>
    </lineage>
</organism>
<name>A0A091CBQ7_9ENTE</name>
<evidence type="ECO:0000256" key="1">
    <source>
        <dbReference type="SAM" id="Coils"/>
    </source>
</evidence>
<comment type="caution">
    <text evidence="2">The sequence shown here is derived from an EMBL/GenBank/DDBJ whole genome shotgun (WGS) entry which is preliminary data.</text>
</comment>
<gene>
    <name evidence="2" type="ORF">TMU3MR103_2284</name>
</gene>
<sequence>MNYSLTWDLNTIFPGGSHSKELQQRMATLDEQITELHQAVQSFEAEKRITTNLLTILNWNAKVSNGFEECGSFIEALLSADVSDTKAKLLSGELSKKTT</sequence>
<protein>
    <submittedName>
        <fullName evidence="2">Putative oligoendopeptidase F</fullName>
    </submittedName>
</protein>
<dbReference type="AlphaFoldDB" id="A0A091CBQ7"/>
<dbReference type="EMBL" id="JPVT01000271">
    <property type="protein sequence ID" value="KFN89003.1"/>
    <property type="molecule type" value="Genomic_DNA"/>
</dbReference>
<evidence type="ECO:0000313" key="2">
    <source>
        <dbReference type="EMBL" id="KFN89003.1"/>
    </source>
</evidence>
<proteinExistence type="predicted"/>
<keyword evidence="1" id="KW-0175">Coiled coil</keyword>
<reference evidence="2 3" key="1">
    <citation type="submission" date="2014-08" db="EMBL/GenBank/DDBJ databases">
        <title>Genome sequence of Tetragenococcus muriaticus.</title>
        <authorList>
            <person name="Chuea-nongthon C."/>
            <person name="Rodtong S."/>
            <person name="Yongsawatdigul J."/>
            <person name="Steele J.L."/>
            <person name="Liu X.-y."/>
            <person name="Speers J."/>
            <person name="Glasner J.D."/>
            <person name="Neeno-Eckwall E.C."/>
        </authorList>
    </citation>
    <scope>NUCLEOTIDE SEQUENCE [LARGE SCALE GENOMIC DNA]</scope>
    <source>
        <strain evidence="2 3">3MR10-3</strain>
    </source>
</reference>
<dbReference type="Proteomes" id="UP000029381">
    <property type="component" value="Unassembled WGS sequence"/>
</dbReference>